<geneLocation type="plasmid" evidence="1">
    <name>pM830MA</name>
</geneLocation>
<dbReference type="RefSeq" id="WP_148572121.1">
    <property type="nucleotide sequence ID" value="NZ_MK715471.1"/>
</dbReference>
<name>A0A5C0E3Z1_9BACT</name>
<evidence type="ECO:0000313" key="1">
    <source>
        <dbReference type="EMBL" id="QEI46269.1"/>
    </source>
</evidence>
<keyword evidence="1" id="KW-0614">Plasmid</keyword>
<organism evidence="1">
    <name type="scientific">Aliarcobacter cryaerophilus</name>
    <dbReference type="NCBI Taxonomy" id="28198"/>
    <lineage>
        <taxon>Bacteria</taxon>
        <taxon>Pseudomonadati</taxon>
        <taxon>Campylobacterota</taxon>
        <taxon>Epsilonproteobacteria</taxon>
        <taxon>Campylobacterales</taxon>
        <taxon>Arcobacteraceae</taxon>
        <taxon>Aliarcobacter</taxon>
    </lineage>
</organism>
<proteinExistence type="predicted"/>
<reference evidence="1" key="1">
    <citation type="journal article" date="2019" name="Front. Microbiol.">
        <title>Arcobacter cryaerophilus Isolated From New Zealand Mussels Harbor a Putative Virulence Plasmid.</title>
        <authorList>
            <person name="On S.L.W."/>
            <person name="Althaus D."/>
            <person name="Miller W.G."/>
            <person name="Lizamore D."/>
            <person name="Wong S.G.L."/>
            <person name="Mathai A.J."/>
            <person name="Chelikani V."/>
            <person name="Carter G.P."/>
        </authorList>
    </citation>
    <scope>NUCLEOTIDE SEQUENCE</scope>
    <source>
        <strain evidence="1">M830MA</strain>
        <plasmid evidence="1">pM830MA</plasmid>
    </source>
</reference>
<sequence>MSFFKNYYRYKNDDNLVDKFLIHVGVLKRIAFLDKINIKTNHTLDSRECRAVGKTTFSYPEEIEHIYSILNLKHGLFKEEVFNNEDYPDVIRDVEHFHELEETINISLDNKVNECSLHLDDTKFDNYTKEFELTFDFRGELHDVDIIQEKNYYVYCDAIIANNESPYWCSLVVQAILFQKEKKYDTALLFLFSAFDNLITLEIEKLVNSFYKEFNLKNLEFGKKVSILLKHHLKVNPGENDEEHPVRSLIYKIYTELYELRNAVAHGKIRSIIVDHVDYCLDMLIFTYTTINSNPKDNFILLKKIKEL</sequence>
<dbReference type="EMBL" id="MK715471">
    <property type="protein sequence ID" value="QEI46269.1"/>
    <property type="molecule type" value="Genomic_DNA"/>
</dbReference>
<dbReference type="AlphaFoldDB" id="A0A5C0E3Z1"/>
<accession>A0A5C0E3Z1</accession>
<protein>
    <submittedName>
        <fullName evidence="1">Uncharacterized protein</fullName>
    </submittedName>
</protein>
<gene>
    <name evidence="1" type="ORF">pM830MA_0084</name>
</gene>